<organism evidence="8">
    <name type="scientific">Triticum aestivum</name>
    <name type="common">Wheat</name>
    <dbReference type="NCBI Taxonomy" id="4565"/>
    <lineage>
        <taxon>Eukaryota</taxon>
        <taxon>Viridiplantae</taxon>
        <taxon>Streptophyta</taxon>
        <taxon>Embryophyta</taxon>
        <taxon>Tracheophyta</taxon>
        <taxon>Spermatophyta</taxon>
        <taxon>Magnoliopsida</taxon>
        <taxon>Liliopsida</taxon>
        <taxon>Poales</taxon>
        <taxon>Poaceae</taxon>
        <taxon>BOP clade</taxon>
        <taxon>Pooideae</taxon>
        <taxon>Triticodae</taxon>
        <taxon>Triticeae</taxon>
        <taxon>Triticinae</taxon>
        <taxon>Triticum</taxon>
    </lineage>
</organism>
<dbReference type="EnsemblPlants" id="TraesCS3B02G289300.1">
    <property type="protein sequence ID" value="TraesCS3B02G289300.1"/>
    <property type="gene ID" value="TraesCS3B02G289300"/>
</dbReference>
<accession>A0A3B6FN77</accession>
<keyword evidence="2 4" id="KW-0238">DNA-binding</keyword>
<dbReference type="PANTHER" id="PTHR11352">
    <property type="entry name" value="PROLIFERATING CELL NUCLEAR ANTIGEN"/>
    <property type="match status" value="1"/>
</dbReference>
<dbReference type="AlphaFoldDB" id="A0A3B6FN77"/>
<evidence type="ECO:0000313" key="8">
    <source>
        <dbReference type="EnsemblPlants" id="TraesCS3B02G289300.1"/>
    </source>
</evidence>
<keyword evidence="4" id="KW-0235">DNA replication</keyword>
<dbReference type="InterPro" id="IPR022649">
    <property type="entry name" value="Pr_cel_nuc_antig_C"/>
</dbReference>
<dbReference type="SMR" id="A0A3B6FN77"/>
<dbReference type="OrthoDB" id="534348at2759"/>
<dbReference type="Gene3D" id="3.70.10.10">
    <property type="match status" value="1"/>
</dbReference>
<evidence type="ECO:0000256" key="2">
    <source>
        <dbReference type="ARBA" id="ARBA00023125"/>
    </source>
</evidence>
<dbReference type="Pfam" id="PF00705">
    <property type="entry name" value="PCNA_N"/>
    <property type="match status" value="1"/>
</dbReference>
<dbReference type="GO" id="GO:0043626">
    <property type="term" value="C:PCNA complex"/>
    <property type="evidence" value="ECO:0000318"/>
    <property type="project" value="GO_Central"/>
</dbReference>
<feature type="compositionally biased region" description="Basic residues" evidence="5">
    <location>
        <begin position="265"/>
        <end position="274"/>
    </location>
</feature>
<feature type="domain" description="Proliferating cell nuclear antigen PCNA N-terminal" evidence="6">
    <location>
        <begin position="1"/>
        <end position="112"/>
    </location>
</feature>
<dbReference type="Pfam" id="PF02747">
    <property type="entry name" value="PCNA_C"/>
    <property type="match status" value="1"/>
</dbReference>
<feature type="region of interest" description="Disordered" evidence="5">
    <location>
        <begin position="247"/>
        <end position="284"/>
    </location>
</feature>
<comment type="subcellular location">
    <subcellularLocation>
        <location evidence="3">Nucleus</location>
    </subcellularLocation>
</comment>
<dbReference type="GO" id="GO:0006272">
    <property type="term" value="P:leading strand elongation"/>
    <property type="evidence" value="ECO:0000318"/>
    <property type="project" value="GO_Central"/>
</dbReference>
<evidence type="ECO:0000256" key="4">
    <source>
        <dbReference type="RuleBase" id="RU003671"/>
    </source>
</evidence>
<dbReference type="Gramene" id="TraesCS3B03G0745100.1">
    <property type="protein sequence ID" value="TraesCS3B03G0745100.1.CDS"/>
    <property type="gene ID" value="TraesCS3B03G0745100"/>
</dbReference>
<dbReference type="CDD" id="cd00577">
    <property type="entry name" value="PCNA"/>
    <property type="match status" value="1"/>
</dbReference>
<dbReference type="PANTHER" id="PTHR11352:SF0">
    <property type="entry name" value="PROLIFERATING CELL NUCLEAR ANTIGEN"/>
    <property type="match status" value="1"/>
</dbReference>
<feature type="compositionally biased region" description="Basic and acidic residues" evidence="5">
    <location>
        <begin position="275"/>
        <end position="284"/>
    </location>
</feature>
<evidence type="ECO:0000259" key="7">
    <source>
        <dbReference type="Pfam" id="PF02747"/>
    </source>
</evidence>
<evidence type="ECO:0000256" key="3">
    <source>
        <dbReference type="RuleBase" id="RU000641"/>
    </source>
</evidence>
<dbReference type="GO" id="GO:0006298">
    <property type="term" value="P:mismatch repair"/>
    <property type="evidence" value="ECO:0000318"/>
    <property type="project" value="GO_Central"/>
</dbReference>
<keyword evidence="9" id="KW-1185">Reference proteome</keyword>
<dbReference type="SUPFAM" id="SSF55979">
    <property type="entry name" value="DNA clamp"/>
    <property type="match status" value="2"/>
</dbReference>
<evidence type="ECO:0000256" key="5">
    <source>
        <dbReference type="SAM" id="MobiDB-lite"/>
    </source>
</evidence>
<comment type="similarity">
    <text evidence="1 4">Belongs to the PCNA family.</text>
</comment>
<keyword evidence="3" id="KW-0539">Nucleus</keyword>
<dbReference type="Proteomes" id="UP000019116">
    <property type="component" value="Chromosome 3B"/>
</dbReference>
<sequence>MFELKMVKGSTLQGVLEAILDLVNVANVDCSSKGFSLQALDTEHVVFLSLFFPSEVFRSYRCDEDCSMGIAIADMVDLLRASNDGDIITIKAKTTDMDLQLVYVDAPSHRLKISEWHDMESEYQAIFCMPSAQFMLNCKSLSVIGDDAVVVIRVNEEVISFSTKGKRRCVNISHVLNKTDKHVTLTHARGPVSLALNLRYMKSCAKVSTLFDQVKIGLSTTLPLMVECKIAEKGYIRYFVATKNLTEEEEGKTETEEAEGEEGRQRKKAKKKMMKREMRCWADE</sequence>
<dbReference type="OMA" id="FFHANNF"/>
<name>A0A3B6FN77_WHEAT</name>
<dbReference type="GO" id="GO:0019985">
    <property type="term" value="P:translesion synthesis"/>
    <property type="evidence" value="ECO:0000318"/>
    <property type="project" value="GO_Central"/>
</dbReference>
<dbReference type="GO" id="GO:0030337">
    <property type="term" value="F:DNA polymerase processivity factor activity"/>
    <property type="evidence" value="ECO:0000318"/>
    <property type="project" value="GO_Central"/>
</dbReference>
<feature type="domain" description="Proliferating cell nuclear antigen PCNA C-terminal" evidence="7">
    <location>
        <begin position="120"/>
        <end position="242"/>
    </location>
</feature>
<dbReference type="GO" id="GO:0003677">
    <property type="term" value="F:DNA binding"/>
    <property type="evidence" value="ECO:0007669"/>
    <property type="project" value="UniProtKB-KW"/>
</dbReference>
<dbReference type="GO" id="GO:0006275">
    <property type="term" value="P:regulation of DNA replication"/>
    <property type="evidence" value="ECO:0007669"/>
    <property type="project" value="InterPro"/>
</dbReference>
<dbReference type="InterPro" id="IPR046938">
    <property type="entry name" value="DNA_clamp_sf"/>
</dbReference>
<dbReference type="STRING" id="4565.A0A3B6FN77"/>
<protein>
    <recommendedName>
        <fullName evidence="3">DNA sliding clamp PCNA</fullName>
    </recommendedName>
</protein>
<dbReference type="InterPro" id="IPR000730">
    <property type="entry name" value="Pr_cel_nuc_antig"/>
</dbReference>
<evidence type="ECO:0000256" key="1">
    <source>
        <dbReference type="ARBA" id="ARBA00010462"/>
    </source>
</evidence>
<dbReference type="Gramene" id="TraesCS3B02G289300.1">
    <property type="protein sequence ID" value="TraesCS3B02G289300.1"/>
    <property type="gene ID" value="TraesCS3B02G289300"/>
</dbReference>
<evidence type="ECO:0000259" key="6">
    <source>
        <dbReference type="Pfam" id="PF00705"/>
    </source>
</evidence>
<dbReference type="PRINTS" id="PR00339">
    <property type="entry name" value="PCNACYCLIN"/>
</dbReference>
<comment type="function">
    <text evidence="3">This protein is an auxiliary protein of DNA polymerase delta and is involved in the control of eukaryotic DNA replication by increasing the polymerase's processivity during elongation of the leading strand.</text>
</comment>
<dbReference type="NCBIfam" id="TIGR00590">
    <property type="entry name" value="pcna"/>
    <property type="match status" value="1"/>
</dbReference>
<evidence type="ECO:0000313" key="9">
    <source>
        <dbReference type="Proteomes" id="UP000019116"/>
    </source>
</evidence>
<reference evidence="8" key="1">
    <citation type="submission" date="2018-08" db="EMBL/GenBank/DDBJ databases">
        <authorList>
            <person name="Rossello M."/>
        </authorList>
    </citation>
    <scope>NUCLEOTIDE SEQUENCE [LARGE SCALE GENOMIC DNA]</scope>
    <source>
        <strain evidence="8">cv. Chinese Spring</strain>
    </source>
</reference>
<dbReference type="InterPro" id="IPR022648">
    <property type="entry name" value="Pr_cel_nuc_antig_N"/>
</dbReference>
<proteinExistence type="inferred from homology"/>
<feature type="compositionally biased region" description="Acidic residues" evidence="5">
    <location>
        <begin position="247"/>
        <end position="260"/>
    </location>
</feature>
<reference evidence="8" key="2">
    <citation type="submission" date="2018-10" db="UniProtKB">
        <authorList>
            <consortium name="EnsemblPlants"/>
        </authorList>
    </citation>
    <scope>IDENTIFICATION</scope>
</reference>